<evidence type="ECO:0000313" key="3">
    <source>
        <dbReference type="Proteomes" id="UP000000845"/>
    </source>
</evidence>
<reference evidence="2 3" key="2">
    <citation type="journal article" date="2010" name="Stand. Genomic Sci.">
        <title>Complete genome sequence of Sebaldella termitidis type strain (NCTC 11300).</title>
        <authorList>
            <person name="Harmon-Smith M."/>
            <person name="Celia L."/>
            <person name="Chertkov O."/>
            <person name="Lapidus A."/>
            <person name="Copeland A."/>
            <person name="Glavina Del Rio T."/>
            <person name="Nolan M."/>
            <person name="Lucas S."/>
            <person name="Tice H."/>
            <person name="Cheng J.F."/>
            <person name="Han C."/>
            <person name="Detter J.C."/>
            <person name="Bruce D."/>
            <person name="Goodwin L."/>
            <person name="Pitluck S."/>
            <person name="Pati A."/>
            <person name="Liolios K."/>
            <person name="Ivanova N."/>
            <person name="Mavromatis K."/>
            <person name="Mikhailova N."/>
            <person name="Chen A."/>
            <person name="Palaniappan K."/>
            <person name="Land M."/>
            <person name="Hauser L."/>
            <person name="Chang Y.J."/>
            <person name="Jeffries C.D."/>
            <person name="Brettin T."/>
            <person name="Goker M."/>
            <person name="Beck B."/>
            <person name="Bristow J."/>
            <person name="Eisen J.A."/>
            <person name="Markowitz V."/>
            <person name="Hugenholtz P."/>
            <person name="Kyrpides N.C."/>
            <person name="Klenk H.P."/>
            <person name="Chen F."/>
        </authorList>
    </citation>
    <scope>NUCLEOTIDE SEQUENCE [LARGE SCALE GENOMIC DNA]</scope>
    <source>
        <strain evidence="3">ATCC 33386 / NCTC 11300</strain>
    </source>
</reference>
<dbReference type="HOGENOM" id="CLU_1395452_0_0_0"/>
<reference evidence="3" key="1">
    <citation type="submission" date="2009-09" db="EMBL/GenBank/DDBJ databases">
        <title>The complete chromosome of Sebaldella termitidis ATCC 33386.</title>
        <authorList>
            <consortium name="US DOE Joint Genome Institute (JGI-PGF)"/>
            <person name="Lucas S."/>
            <person name="Copeland A."/>
            <person name="Lapidus A."/>
            <person name="Glavina del Rio T."/>
            <person name="Dalin E."/>
            <person name="Tice H."/>
            <person name="Bruce D."/>
            <person name="Goodwin L."/>
            <person name="Pitluck S."/>
            <person name="Kyrpides N."/>
            <person name="Mavromatis K."/>
            <person name="Ivanova N."/>
            <person name="Mikhailova N."/>
            <person name="Sims D."/>
            <person name="Meincke L."/>
            <person name="Brettin T."/>
            <person name="Detter J.C."/>
            <person name="Han C."/>
            <person name="Larimer F."/>
            <person name="Land M."/>
            <person name="Hauser L."/>
            <person name="Markowitz V."/>
            <person name="Cheng J.F."/>
            <person name="Hugenholtz P."/>
            <person name="Woyke T."/>
            <person name="Wu D."/>
            <person name="Eisen J.A."/>
        </authorList>
    </citation>
    <scope>NUCLEOTIDE SEQUENCE [LARGE SCALE GENOMIC DNA]</scope>
    <source>
        <strain evidence="3">ATCC 33386 / NCTC 11300</strain>
    </source>
</reference>
<keyword evidence="1" id="KW-0732">Signal</keyword>
<proteinExistence type="predicted"/>
<name>D1AM63_SEBTE</name>
<dbReference type="EMBL" id="CP001739">
    <property type="protein sequence ID" value="ACZ09437.1"/>
    <property type="molecule type" value="Genomic_DNA"/>
</dbReference>
<sequence>MKKFYWLLLFISLLTGCASKTSAVINKLENKTDQYTKLQKENMVLFCSDVDKILKLKKEDSLSAFLSESEAARKTSFGTKYADYIKNHTVEESVEYLSDLYFIDNLSTLKVNAKRIHNFLENITTPPIEESVINYKITNLQLIWSRDTFMYFESYDSPERLGILVSNDLEWQKKTHKEIIDQVKEWMSKSKIQKN</sequence>
<evidence type="ECO:0000313" key="2">
    <source>
        <dbReference type="EMBL" id="ACZ09437.1"/>
    </source>
</evidence>
<dbReference type="PROSITE" id="PS51257">
    <property type="entry name" value="PROKAR_LIPOPROTEIN"/>
    <property type="match status" value="1"/>
</dbReference>
<organism evidence="2 3">
    <name type="scientific">Sebaldella termitidis (strain ATCC 33386 / NCTC 11300)</name>
    <dbReference type="NCBI Taxonomy" id="526218"/>
    <lineage>
        <taxon>Bacteria</taxon>
        <taxon>Fusobacteriati</taxon>
        <taxon>Fusobacteriota</taxon>
        <taxon>Fusobacteriia</taxon>
        <taxon>Fusobacteriales</taxon>
        <taxon>Leptotrichiaceae</taxon>
        <taxon>Sebaldella</taxon>
    </lineage>
</organism>
<dbReference type="Proteomes" id="UP000000845">
    <property type="component" value="Chromosome"/>
</dbReference>
<protein>
    <recommendedName>
        <fullName evidence="4">Lipoprotein</fullName>
    </recommendedName>
</protein>
<feature type="signal peptide" evidence="1">
    <location>
        <begin position="1"/>
        <end position="23"/>
    </location>
</feature>
<gene>
    <name evidence="2" type="ordered locus">Sterm_2588</name>
</gene>
<evidence type="ECO:0000256" key="1">
    <source>
        <dbReference type="SAM" id="SignalP"/>
    </source>
</evidence>
<evidence type="ECO:0008006" key="4">
    <source>
        <dbReference type="Google" id="ProtNLM"/>
    </source>
</evidence>
<accession>D1AM63</accession>
<dbReference type="AlphaFoldDB" id="D1AM63"/>
<dbReference type="RefSeq" id="WP_012862031.1">
    <property type="nucleotide sequence ID" value="NC_013517.1"/>
</dbReference>
<keyword evidence="3" id="KW-1185">Reference proteome</keyword>
<dbReference type="KEGG" id="str:Sterm_2588"/>
<dbReference type="STRING" id="526218.Sterm_2588"/>
<feature type="chain" id="PRO_5003019947" description="Lipoprotein" evidence="1">
    <location>
        <begin position="24"/>
        <end position="195"/>
    </location>
</feature>